<evidence type="ECO:0000256" key="4">
    <source>
        <dbReference type="ARBA" id="ARBA00022692"/>
    </source>
</evidence>
<feature type="transmembrane region" description="Helical" evidence="7">
    <location>
        <begin position="12"/>
        <end position="39"/>
    </location>
</feature>
<keyword evidence="6 7" id="KW-0472">Membrane</keyword>
<feature type="transmembrane region" description="Helical" evidence="7">
    <location>
        <begin position="51"/>
        <end position="72"/>
    </location>
</feature>
<evidence type="ECO:0000256" key="3">
    <source>
        <dbReference type="ARBA" id="ARBA00022475"/>
    </source>
</evidence>
<proteinExistence type="inferred from homology"/>
<evidence type="ECO:0000256" key="7">
    <source>
        <dbReference type="SAM" id="Phobius"/>
    </source>
</evidence>
<reference evidence="8 9" key="1">
    <citation type="submission" date="2020-01" db="EMBL/GenBank/DDBJ databases">
        <title>Sphingomonas sp. strain CSW-10.</title>
        <authorList>
            <person name="Chen W.-M."/>
        </authorList>
    </citation>
    <scope>NUCLEOTIDE SEQUENCE [LARGE SCALE GENOMIC DNA]</scope>
    <source>
        <strain evidence="8 9">CSW-10</strain>
    </source>
</reference>
<evidence type="ECO:0000256" key="2">
    <source>
        <dbReference type="ARBA" id="ARBA00005779"/>
    </source>
</evidence>
<dbReference type="RefSeq" id="WP_169945955.1">
    <property type="nucleotide sequence ID" value="NZ_CP053015.1"/>
</dbReference>
<evidence type="ECO:0000256" key="6">
    <source>
        <dbReference type="ARBA" id="ARBA00023136"/>
    </source>
</evidence>
<evidence type="ECO:0000313" key="8">
    <source>
        <dbReference type="EMBL" id="QJQ32567.1"/>
    </source>
</evidence>
<dbReference type="KEGG" id="slan:GV829_08975"/>
<name>A0A6M4ATY1_9SPHN</name>
<evidence type="ECO:0000256" key="1">
    <source>
        <dbReference type="ARBA" id="ARBA00004651"/>
    </source>
</evidence>
<keyword evidence="4 7" id="KW-0812">Transmembrane</keyword>
<comment type="subcellular location">
    <subcellularLocation>
        <location evidence="1">Cell membrane</location>
        <topology evidence="1">Multi-pass membrane protein</topology>
    </subcellularLocation>
</comment>
<keyword evidence="9" id="KW-1185">Reference proteome</keyword>
<dbReference type="AlphaFoldDB" id="A0A6M4ATY1"/>
<accession>A0A6M4ATY1</accession>
<organism evidence="8 9">
    <name type="scientific">Sphingomonas lacunae</name>
    <dbReference type="NCBI Taxonomy" id="2698828"/>
    <lineage>
        <taxon>Bacteria</taxon>
        <taxon>Pseudomonadati</taxon>
        <taxon>Pseudomonadota</taxon>
        <taxon>Alphaproteobacteria</taxon>
        <taxon>Sphingomonadales</taxon>
        <taxon>Sphingomonadaceae</taxon>
        <taxon>Sphingomonas</taxon>
    </lineage>
</organism>
<dbReference type="Pfam" id="PF03994">
    <property type="entry name" value="DUF350"/>
    <property type="match status" value="1"/>
</dbReference>
<keyword evidence="3" id="KW-1003">Cell membrane</keyword>
<keyword evidence="5 7" id="KW-1133">Transmembrane helix</keyword>
<gene>
    <name evidence="8" type="ORF">GV829_08975</name>
</gene>
<evidence type="ECO:0000256" key="5">
    <source>
        <dbReference type="ARBA" id="ARBA00022989"/>
    </source>
</evidence>
<comment type="similarity">
    <text evidence="2">Belongs to the UPF0719 family.</text>
</comment>
<evidence type="ECO:0000313" key="9">
    <source>
        <dbReference type="Proteomes" id="UP000503018"/>
    </source>
</evidence>
<dbReference type="Proteomes" id="UP000503018">
    <property type="component" value="Chromosome"/>
</dbReference>
<dbReference type="GO" id="GO:0005886">
    <property type="term" value="C:plasma membrane"/>
    <property type="evidence" value="ECO:0007669"/>
    <property type="project" value="UniProtKB-SubCell"/>
</dbReference>
<dbReference type="EMBL" id="CP053015">
    <property type="protein sequence ID" value="QJQ32567.1"/>
    <property type="molecule type" value="Genomic_DNA"/>
</dbReference>
<dbReference type="InterPro" id="IPR007140">
    <property type="entry name" value="DUF350"/>
</dbReference>
<sequence length="112" mass="12291">METASLVLDSAFVGLPILLLHLGVALCLWVATTVIYFYVTPLSKLALIQQGNIAVAIVASSALMSLGLPLAFLPRWLDQCLGHRHLEHTHPVHSDGHLLYYDTAYSQPARED</sequence>
<protein>
    <submittedName>
        <fullName evidence="8">Uncharacterized protein</fullName>
    </submittedName>
</protein>